<dbReference type="RefSeq" id="XP_075097975.1">
    <property type="nucleotide sequence ID" value="XM_075241874.1"/>
</dbReference>
<evidence type="ECO:0000313" key="1">
    <source>
        <dbReference type="Proteomes" id="UP000790787"/>
    </source>
</evidence>
<dbReference type="Proteomes" id="UP000790787">
    <property type="component" value="Chromosome 21"/>
</dbReference>
<protein>
    <submittedName>
        <fullName evidence="2">Proteasome subunit beta type-6-like</fullName>
    </submittedName>
</protein>
<reference evidence="1" key="1">
    <citation type="journal article" date="2014" name="Nat. Commun.">
        <title>The tobacco genome sequence and its comparison with those of tomato and potato.</title>
        <authorList>
            <person name="Sierro N."/>
            <person name="Battey J.N."/>
            <person name="Ouadi S."/>
            <person name="Bakaher N."/>
            <person name="Bovet L."/>
            <person name="Willig A."/>
            <person name="Goepfert S."/>
            <person name="Peitsch M.C."/>
            <person name="Ivanov N.V."/>
        </authorList>
    </citation>
    <scope>NUCLEOTIDE SEQUENCE [LARGE SCALE GENOMIC DNA]</scope>
</reference>
<reference evidence="2" key="2">
    <citation type="submission" date="2025-08" db="UniProtKB">
        <authorList>
            <consortium name="RefSeq"/>
        </authorList>
    </citation>
    <scope>IDENTIFICATION</scope>
    <source>
        <tissue evidence="2">Leaf</tissue>
    </source>
</reference>
<evidence type="ECO:0000313" key="2">
    <source>
        <dbReference type="RefSeq" id="XP_075097975.1"/>
    </source>
</evidence>
<proteinExistence type="predicted"/>
<gene>
    <name evidence="2" type="primary">LOC107774887</name>
</gene>
<name>A0AC58TL91_TOBAC</name>
<sequence length="215" mass="24018">MDFSVEDSISEFDKTNRNMKCTGHYFLIQLSKFGMEMDRLLPHSTETSILVLGANSRTSTGMYMTSRLSNKITQLAHNVYVCADDAQIVAGYVRHFRIQLVQPTTVKSAANFEGSLVDGTNMKGVQYSCWGNSTVLEPQRFAIEGCESSYLHGFLNRSWREGMSQEEAEKLAMNAVSLAIARHGGAMLLPNAIQSSNNKLTKSRMSNPRRLVTNY</sequence>
<accession>A0AC58TL91</accession>
<organism evidence="1 2">
    <name type="scientific">Nicotiana tabacum</name>
    <name type="common">Common tobacco</name>
    <dbReference type="NCBI Taxonomy" id="4097"/>
    <lineage>
        <taxon>Eukaryota</taxon>
        <taxon>Viridiplantae</taxon>
        <taxon>Streptophyta</taxon>
        <taxon>Embryophyta</taxon>
        <taxon>Tracheophyta</taxon>
        <taxon>Spermatophyta</taxon>
        <taxon>Magnoliopsida</taxon>
        <taxon>eudicotyledons</taxon>
        <taxon>Gunneridae</taxon>
        <taxon>Pentapetalae</taxon>
        <taxon>asterids</taxon>
        <taxon>lamiids</taxon>
        <taxon>Solanales</taxon>
        <taxon>Solanaceae</taxon>
        <taxon>Nicotianoideae</taxon>
        <taxon>Nicotianeae</taxon>
        <taxon>Nicotiana</taxon>
    </lineage>
</organism>
<keyword evidence="1" id="KW-1185">Reference proteome</keyword>